<evidence type="ECO:0000313" key="3">
    <source>
        <dbReference type="Proteomes" id="UP000019666"/>
    </source>
</evidence>
<accession>A0A017HW86</accession>
<dbReference type="Proteomes" id="UP000019666">
    <property type="component" value="Unassembled WGS sequence"/>
</dbReference>
<dbReference type="AlphaFoldDB" id="A0A017HW86"/>
<evidence type="ECO:0000256" key="1">
    <source>
        <dbReference type="SAM" id="MobiDB-lite"/>
    </source>
</evidence>
<dbReference type="EMBL" id="AOSK01000018">
    <property type="protein sequence ID" value="EYD78009.1"/>
    <property type="molecule type" value="Genomic_DNA"/>
</dbReference>
<gene>
    <name evidence="2" type="ORF">Rumeso_00346</name>
</gene>
<protein>
    <submittedName>
        <fullName evidence="2">Uncharacterized protein</fullName>
    </submittedName>
</protein>
<name>A0A017HW86_9RHOB</name>
<comment type="caution">
    <text evidence="2">The sequence shown here is derived from an EMBL/GenBank/DDBJ whole genome shotgun (WGS) entry which is preliminary data.</text>
</comment>
<proteinExistence type="predicted"/>
<feature type="region of interest" description="Disordered" evidence="1">
    <location>
        <begin position="42"/>
        <end position="73"/>
    </location>
</feature>
<sequence length="73" mass="7838">MLRSLLSRLASLLADPDEGFEPDLIDHPAFAGMTRLELADLPFPRHPSRGAEADAVSASEPLPQEPDAIPYAA</sequence>
<evidence type="ECO:0000313" key="2">
    <source>
        <dbReference type="EMBL" id="EYD78009.1"/>
    </source>
</evidence>
<reference evidence="2 3" key="1">
    <citation type="submission" date="2013-02" db="EMBL/GenBank/DDBJ databases">
        <authorList>
            <person name="Fiebig A."/>
            <person name="Goeker M."/>
            <person name="Klenk H.-P.P."/>
        </authorList>
    </citation>
    <scope>NUCLEOTIDE SEQUENCE [LARGE SCALE GENOMIC DNA]</scope>
    <source>
        <strain evidence="2 3">DSM 19309</strain>
    </source>
</reference>
<dbReference type="RefSeq" id="WP_037280345.1">
    <property type="nucleotide sequence ID" value="NZ_KK088572.1"/>
</dbReference>
<organism evidence="2 3">
    <name type="scientific">Rubellimicrobium mesophilum DSM 19309</name>
    <dbReference type="NCBI Taxonomy" id="442562"/>
    <lineage>
        <taxon>Bacteria</taxon>
        <taxon>Pseudomonadati</taxon>
        <taxon>Pseudomonadota</taxon>
        <taxon>Alphaproteobacteria</taxon>
        <taxon>Rhodobacterales</taxon>
        <taxon>Roseobacteraceae</taxon>
        <taxon>Rubellimicrobium</taxon>
    </lineage>
</organism>
<keyword evidence="3" id="KW-1185">Reference proteome</keyword>
<dbReference type="HOGENOM" id="CLU_2702540_0_0_5"/>
<dbReference type="STRING" id="442562.Rumeso_00346"/>